<dbReference type="PANTHER" id="PTHR23424">
    <property type="entry name" value="SERUM AMYLOID A"/>
    <property type="match status" value="1"/>
</dbReference>
<sequence length="321" mass="36971">MAEKDLNSSPYCNPPLPSELSYNPECLPGKSGNTDWTSPSPYRSPSLPPYYNNDAEFLSAKLSPFRNPSPPPEILDNPDFWPDRIGDTMYSKKDTYEILMDIWKWCDVTVEYKSTFMKADATDNSEEDIIELDPKLEDRACFLLEMSAEKYEVAEFLNEINVPNIFLNIIDKTKSPRLLELIIRNYVVSLSGTSDTPTLLNVFRLILCGLSNQNTQKLWFDAFEENPSFMENLKFIFKNCLVHIVVHGAFQLLDRILNENLNYCILWGESSYMKAIISAGKQLMKGEEKENLDNFFCVLNSICQYTLNVEELAKIFLYFIV</sequence>
<reference evidence="5 6" key="1">
    <citation type="submission" date="2021-06" db="EMBL/GenBank/DDBJ databases">
        <title>Caerostris extrusa draft genome.</title>
        <authorList>
            <person name="Kono N."/>
            <person name="Arakawa K."/>
        </authorList>
    </citation>
    <scope>NUCLEOTIDE SEQUENCE [LARGE SCALE GENOMIC DNA]</scope>
</reference>
<dbReference type="InterPro" id="IPR052464">
    <property type="entry name" value="Synovial_Prolif_Regulator"/>
</dbReference>
<dbReference type="Proteomes" id="UP001054945">
    <property type="component" value="Unassembled WGS sequence"/>
</dbReference>
<evidence type="ECO:0000256" key="2">
    <source>
        <dbReference type="ARBA" id="ARBA00023242"/>
    </source>
</evidence>
<dbReference type="GO" id="GO:0005634">
    <property type="term" value="C:nucleus"/>
    <property type="evidence" value="ECO:0007669"/>
    <property type="project" value="UniProtKB-SubCell"/>
</dbReference>
<evidence type="ECO:0000256" key="1">
    <source>
        <dbReference type="ARBA" id="ARBA00004123"/>
    </source>
</evidence>
<feature type="region of interest" description="Disordered" evidence="4">
    <location>
        <begin position="23"/>
        <end position="47"/>
    </location>
</feature>
<keyword evidence="2" id="KW-0539">Nucleus</keyword>
<evidence type="ECO:0000256" key="4">
    <source>
        <dbReference type="SAM" id="MobiDB-lite"/>
    </source>
</evidence>
<comment type="similarity">
    <text evidence="3">Belongs to the SAAL1 family.</text>
</comment>
<protein>
    <submittedName>
        <fullName evidence="5">Uncharacterized protein</fullName>
    </submittedName>
</protein>
<dbReference type="PANTHER" id="PTHR23424:SF23">
    <property type="entry name" value="PROTEIN SAAL1"/>
    <property type="match status" value="1"/>
</dbReference>
<organism evidence="5 6">
    <name type="scientific">Caerostris extrusa</name>
    <name type="common">Bark spider</name>
    <name type="synonym">Caerostris bankana</name>
    <dbReference type="NCBI Taxonomy" id="172846"/>
    <lineage>
        <taxon>Eukaryota</taxon>
        <taxon>Metazoa</taxon>
        <taxon>Ecdysozoa</taxon>
        <taxon>Arthropoda</taxon>
        <taxon>Chelicerata</taxon>
        <taxon>Arachnida</taxon>
        <taxon>Araneae</taxon>
        <taxon>Araneomorphae</taxon>
        <taxon>Entelegynae</taxon>
        <taxon>Araneoidea</taxon>
        <taxon>Araneidae</taxon>
        <taxon>Caerostris</taxon>
    </lineage>
</organism>
<comment type="caution">
    <text evidence="5">The sequence shown here is derived from an EMBL/GenBank/DDBJ whole genome shotgun (WGS) entry which is preliminary data.</text>
</comment>
<feature type="compositionally biased region" description="Low complexity" evidence="4">
    <location>
        <begin position="38"/>
        <end position="47"/>
    </location>
</feature>
<gene>
    <name evidence="5" type="ORF">CEXT_547151</name>
</gene>
<dbReference type="AlphaFoldDB" id="A0AAV4UBW6"/>
<name>A0AAV4UBW6_CAEEX</name>
<comment type="subcellular location">
    <subcellularLocation>
        <location evidence="1">Nucleus</location>
    </subcellularLocation>
</comment>
<keyword evidence="6" id="KW-1185">Reference proteome</keyword>
<evidence type="ECO:0000313" key="5">
    <source>
        <dbReference type="EMBL" id="GIY55110.1"/>
    </source>
</evidence>
<dbReference type="EMBL" id="BPLR01012607">
    <property type="protein sequence ID" value="GIY55110.1"/>
    <property type="molecule type" value="Genomic_DNA"/>
</dbReference>
<proteinExistence type="inferred from homology"/>
<evidence type="ECO:0000313" key="6">
    <source>
        <dbReference type="Proteomes" id="UP001054945"/>
    </source>
</evidence>
<evidence type="ECO:0000256" key="3">
    <source>
        <dbReference type="ARBA" id="ARBA00038401"/>
    </source>
</evidence>
<accession>A0AAV4UBW6</accession>